<evidence type="ECO:0000256" key="7">
    <source>
        <dbReference type="ARBA" id="ARBA00022723"/>
    </source>
</evidence>
<feature type="region of interest" description="Disordered" evidence="14">
    <location>
        <begin position="308"/>
        <end position="338"/>
    </location>
</feature>
<evidence type="ECO:0000256" key="2">
    <source>
        <dbReference type="ARBA" id="ARBA00004760"/>
    </source>
</evidence>
<comment type="subcellular location">
    <subcellularLocation>
        <location evidence="1">Membrane</location>
        <topology evidence="1">Multi-pass membrane protein</topology>
    </subcellularLocation>
</comment>
<keyword evidence="11" id="KW-1133">Transmembrane helix</keyword>
<evidence type="ECO:0000256" key="6">
    <source>
        <dbReference type="ARBA" id="ARBA00022692"/>
    </source>
</evidence>
<keyword evidence="8" id="KW-0378">Hydrolase</keyword>
<comment type="pathway">
    <text evidence="3">Sphingolipid metabolism.</text>
</comment>
<dbReference type="Proteomes" id="UP000694423">
    <property type="component" value="Unplaced"/>
</dbReference>
<evidence type="ECO:0000256" key="12">
    <source>
        <dbReference type="ARBA" id="ARBA00023098"/>
    </source>
</evidence>
<dbReference type="GO" id="GO:0006665">
    <property type="term" value="P:sphingolipid metabolic process"/>
    <property type="evidence" value="ECO:0007669"/>
    <property type="project" value="UniProtKB-KW"/>
</dbReference>
<dbReference type="Pfam" id="PF03372">
    <property type="entry name" value="Exo_endo_phos"/>
    <property type="match status" value="1"/>
</dbReference>
<dbReference type="SUPFAM" id="SSF56219">
    <property type="entry name" value="DNase I-like"/>
    <property type="match status" value="1"/>
</dbReference>
<dbReference type="GO" id="GO:0004767">
    <property type="term" value="F:sphingomyelin phosphodiesterase activity"/>
    <property type="evidence" value="ECO:0007669"/>
    <property type="project" value="UniProtKB-EC"/>
</dbReference>
<reference evidence="16" key="2">
    <citation type="submission" date="2025-09" db="UniProtKB">
        <authorList>
            <consortium name="Ensembl"/>
        </authorList>
    </citation>
    <scope>IDENTIFICATION</scope>
</reference>
<dbReference type="GO" id="GO:0046872">
    <property type="term" value="F:metal ion binding"/>
    <property type="evidence" value="ECO:0007669"/>
    <property type="project" value="UniProtKB-KW"/>
</dbReference>
<keyword evidence="9" id="KW-0460">Magnesium</keyword>
<comment type="similarity">
    <text evidence="4">Belongs to the neutral sphingomyelinase family.</text>
</comment>
<organism evidence="16 17">
    <name type="scientific">Dromaius novaehollandiae</name>
    <name type="common">Emu</name>
    <dbReference type="NCBI Taxonomy" id="8790"/>
    <lineage>
        <taxon>Eukaryota</taxon>
        <taxon>Metazoa</taxon>
        <taxon>Chordata</taxon>
        <taxon>Craniata</taxon>
        <taxon>Vertebrata</taxon>
        <taxon>Euteleostomi</taxon>
        <taxon>Archelosauria</taxon>
        <taxon>Archosauria</taxon>
        <taxon>Dinosauria</taxon>
        <taxon>Saurischia</taxon>
        <taxon>Theropoda</taxon>
        <taxon>Coelurosauria</taxon>
        <taxon>Aves</taxon>
        <taxon>Palaeognathae</taxon>
        <taxon>Casuariiformes</taxon>
        <taxon>Dromaiidae</taxon>
        <taxon>Dromaius</taxon>
    </lineage>
</organism>
<evidence type="ECO:0000256" key="1">
    <source>
        <dbReference type="ARBA" id="ARBA00004141"/>
    </source>
</evidence>
<dbReference type="InterPro" id="IPR036691">
    <property type="entry name" value="Endo/exonu/phosph_ase_sf"/>
</dbReference>
<evidence type="ECO:0000256" key="4">
    <source>
        <dbReference type="ARBA" id="ARBA00006335"/>
    </source>
</evidence>
<keyword evidence="6" id="KW-0812">Transmembrane</keyword>
<keyword evidence="7" id="KW-0479">Metal-binding</keyword>
<feature type="compositionally biased region" description="Polar residues" evidence="14">
    <location>
        <begin position="323"/>
        <end position="338"/>
    </location>
</feature>
<dbReference type="InterPro" id="IPR005135">
    <property type="entry name" value="Endo/exonuclease/phosphatase"/>
</dbReference>
<accession>A0A8C4KEH8</accession>
<evidence type="ECO:0000256" key="9">
    <source>
        <dbReference type="ARBA" id="ARBA00022842"/>
    </source>
</evidence>
<dbReference type="InterPro" id="IPR038772">
    <property type="entry name" value="Sph/SMPD2-like"/>
</dbReference>
<evidence type="ECO:0000256" key="5">
    <source>
        <dbReference type="ARBA" id="ARBA00012369"/>
    </source>
</evidence>
<protein>
    <recommendedName>
        <fullName evidence="5">sphingomyelin phosphodiesterase</fullName>
        <ecNumber evidence="5">3.1.4.12</ecNumber>
    </recommendedName>
</protein>
<dbReference type="EC" id="3.1.4.12" evidence="5"/>
<evidence type="ECO:0000313" key="16">
    <source>
        <dbReference type="Ensembl" id="ENSDNVP00000020987.1"/>
    </source>
</evidence>
<reference evidence="16" key="1">
    <citation type="submission" date="2025-08" db="UniProtKB">
        <authorList>
            <consortium name="Ensembl"/>
        </authorList>
    </citation>
    <scope>IDENTIFICATION</scope>
</reference>
<evidence type="ECO:0000313" key="17">
    <source>
        <dbReference type="Proteomes" id="UP000694423"/>
    </source>
</evidence>
<keyword evidence="12" id="KW-0443">Lipid metabolism</keyword>
<feature type="domain" description="Endonuclease/exonuclease/phosphatase" evidence="15">
    <location>
        <begin position="15"/>
        <end position="167"/>
    </location>
</feature>
<evidence type="ECO:0000256" key="10">
    <source>
        <dbReference type="ARBA" id="ARBA00022919"/>
    </source>
</evidence>
<dbReference type="Ensembl" id="ENSDNVT00000025325.1">
    <property type="protein sequence ID" value="ENSDNVP00000020987.1"/>
    <property type="gene ID" value="ENSDNVG00000014651.1"/>
</dbReference>
<dbReference type="AlphaFoldDB" id="A0A8C4KEH8"/>
<proteinExistence type="inferred from homology"/>
<evidence type="ECO:0000256" key="8">
    <source>
        <dbReference type="ARBA" id="ARBA00022801"/>
    </source>
</evidence>
<dbReference type="PANTHER" id="PTHR16320">
    <property type="entry name" value="SPHINGOMYELINASE FAMILY MEMBER"/>
    <property type="match status" value="1"/>
</dbReference>
<evidence type="ECO:0000256" key="13">
    <source>
        <dbReference type="ARBA" id="ARBA00023136"/>
    </source>
</evidence>
<keyword evidence="13" id="KW-0472">Membrane</keyword>
<evidence type="ECO:0000256" key="14">
    <source>
        <dbReference type="SAM" id="MobiDB-lite"/>
    </source>
</evidence>
<dbReference type="Gene3D" id="3.60.10.10">
    <property type="entry name" value="Endonuclease/exonuclease/phosphatase"/>
    <property type="match status" value="1"/>
</dbReference>
<dbReference type="GO" id="GO:0016020">
    <property type="term" value="C:membrane"/>
    <property type="evidence" value="ECO:0007669"/>
    <property type="project" value="UniProtKB-SubCell"/>
</dbReference>
<name>A0A8C4KEH8_DRONO</name>
<evidence type="ECO:0000256" key="3">
    <source>
        <dbReference type="ARBA" id="ARBA00004991"/>
    </source>
</evidence>
<comment type="pathway">
    <text evidence="2">Lipid metabolism; sphingolipid metabolism.</text>
</comment>
<evidence type="ECO:0000256" key="11">
    <source>
        <dbReference type="ARBA" id="ARBA00022989"/>
    </source>
</evidence>
<dbReference type="PANTHER" id="PTHR16320:SF24">
    <property type="entry name" value="PHOSPHODIESTERASE, PUTATIVE-RELATED"/>
    <property type="match status" value="1"/>
</dbReference>
<evidence type="ECO:0000259" key="15">
    <source>
        <dbReference type="Pfam" id="PF03372"/>
    </source>
</evidence>
<keyword evidence="10" id="KW-0746">Sphingolipid metabolism</keyword>
<sequence>MEEGPALQLRVFNLNCWAIRYLSKRRQERVQLVGDTLRREGFDLVLLQEVWSEWDYSVLKEKLGGCHPFSHYFRSGVIGSGLCVFSRFPILDAFLYRYSLNGYPYMLQHGDWFCGKSVGLVVIKISGIVFNVYVTHLHAEYCREKDAYLPHRVVQAWELDDLPPAPALLTLLRRPAGLCSGALLLPRFLGHRLRGRLLHCVLLPGAGRILRCRRRLPQGCRRRHRGAGEPWLSGCCLLGGRARAPRVRGRGSAGSILGQRRQQRVMQRGAVLEQPPAPFGAQHAGSALPPPISPSVVCGYSPHRAAPGAPPGAAPCRGDWGSEASSRNDLGTQSCVAG</sequence>
<keyword evidence="17" id="KW-1185">Reference proteome</keyword>